<dbReference type="EMBL" id="CABPRJ010001034">
    <property type="protein sequence ID" value="VVC34984.1"/>
    <property type="molecule type" value="Genomic_DNA"/>
</dbReference>
<gene>
    <name evidence="1" type="ORF">CINCED_3A019095</name>
</gene>
<proteinExistence type="predicted"/>
<name>A0A5E4MZS6_9HEMI</name>
<organism evidence="1 2">
    <name type="scientific">Cinara cedri</name>
    <dbReference type="NCBI Taxonomy" id="506608"/>
    <lineage>
        <taxon>Eukaryota</taxon>
        <taxon>Metazoa</taxon>
        <taxon>Ecdysozoa</taxon>
        <taxon>Arthropoda</taxon>
        <taxon>Hexapoda</taxon>
        <taxon>Insecta</taxon>
        <taxon>Pterygota</taxon>
        <taxon>Neoptera</taxon>
        <taxon>Paraneoptera</taxon>
        <taxon>Hemiptera</taxon>
        <taxon>Sternorrhyncha</taxon>
        <taxon>Aphidomorpha</taxon>
        <taxon>Aphidoidea</taxon>
        <taxon>Aphididae</taxon>
        <taxon>Lachninae</taxon>
        <taxon>Cinara</taxon>
    </lineage>
</organism>
<sequence>MVLVDYSIRREICHDDSSLEDQRLRLLMDENISNFCPRLRQAVSRLSRHRVGPLKQLVHLSDFQSSNSFLMPTGPNKSTQSPRYDMFVLSLPYLDEEISTTVNRNYMVRWSIIAQCGLPHRAPEVILLGMDNLSVVMGHKKSTPNQSRNNQRSQHQTDITFQETYWQQFVANESFHLQCLTKWEKLNTETNASLQYCLLADQLYDCYANFQLYKLKMSLKSPLMIHPPAHLIQAHTQYKQLVKLSKSSMSEPHPTDINVELFMDLDTVNKNEFEDRNHKNSSVVRLRAIVKLLIYEQIQQSLPLLTGSCIDDSQSYLVSVTATFAFNGTSNKNNNVDNLKNKNYLVRILNPKLSSTTKQGALFIKTMDSLTNGLTMLHSTDFVTFVNKVQNAAISAIVSYGGQKINEESKLDDSAKFLFEMLFQKFCNSSPNGNCLLDYRVSDSTNQDTTSFIRILLVDKSSIIDNNYLKYILSVEFKKGKTGNKGTNKRLFPFIALRSVYDDNMYEHVLDIKIPDNIIETDKNELTKMVEAAIINGMKQLKNKILIPALIQYKREQSFLNIG</sequence>
<dbReference type="OrthoDB" id="6604809at2759"/>
<evidence type="ECO:0000313" key="1">
    <source>
        <dbReference type="EMBL" id="VVC34984.1"/>
    </source>
</evidence>
<accession>A0A5E4MZS6</accession>
<reference evidence="1 2" key="1">
    <citation type="submission" date="2019-08" db="EMBL/GenBank/DDBJ databases">
        <authorList>
            <person name="Alioto T."/>
            <person name="Alioto T."/>
            <person name="Gomez Garrido J."/>
        </authorList>
    </citation>
    <scope>NUCLEOTIDE SEQUENCE [LARGE SCALE GENOMIC DNA]</scope>
</reference>
<evidence type="ECO:0000313" key="2">
    <source>
        <dbReference type="Proteomes" id="UP000325440"/>
    </source>
</evidence>
<keyword evidence="2" id="KW-1185">Reference proteome</keyword>
<dbReference type="AlphaFoldDB" id="A0A5E4MZS6"/>
<protein>
    <submittedName>
        <fullName evidence="1">Uncharacterized protein</fullName>
    </submittedName>
</protein>
<dbReference type="Proteomes" id="UP000325440">
    <property type="component" value="Unassembled WGS sequence"/>
</dbReference>